<dbReference type="SUPFAM" id="SSF52242">
    <property type="entry name" value="Cobalamin (vitamin B12)-binding domain"/>
    <property type="match status" value="1"/>
</dbReference>
<dbReference type="Pfam" id="PF13411">
    <property type="entry name" value="MerR_1"/>
    <property type="match status" value="1"/>
</dbReference>
<dbReference type="Gene3D" id="1.10.1660.10">
    <property type="match status" value="1"/>
</dbReference>
<evidence type="ECO:0000259" key="5">
    <source>
        <dbReference type="PROSITE" id="PS50937"/>
    </source>
</evidence>
<evidence type="ECO:0000256" key="2">
    <source>
        <dbReference type="ARBA" id="ARBA00023125"/>
    </source>
</evidence>
<dbReference type="InterPro" id="IPR006158">
    <property type="entry name" value="Cobalamin-bd"/>
</dbReference>
<dbReference type="Gene3D" id="3.40.50.280">
    <property type="entry name" value="Cobalamin-binding domain"/>
    <property type="match status" value="1"/>
</dbReference>
<evidence type="ECO:0000256" key="4">
    <source>
        <dbReference type="SAM" id="MobiDB-lite"/>
    </source>
</evidence>
<dbReference type="GO" id="GO:0046872">
    <property type="term" value="F:metal ion binding"/>
    <property type="evidence" value="ECO:0007669"/>
    <property type="project" value="InterPro"/>
</dbReference>
<dbReference type="InterPro" id="IPR036594">
    <property type="entry name" value="Meth_synthase_dom"/>
</dbReference>
<dbReference type="InterPro" id="IPR047057">
    <property type="entry name" value="MerR_fam"/>
</dbReference>
<dbReference type="GO" id="GO:0031419">
    <property type="term" value="F:cobalamin binding"/>
    <property type="evidence" value="ECO:0007669"/>
    <property type="project" value="InterPro"/>
</dbReference>
<accession>W0RSR4</accession>
<feature type="region of interest" description="Disordered" evidence="4">
    <location>
        <begin position="94"/>
        <end position="113"/>
    </location>
</feature>
<keyword evidence="7" id="KW-0614">Plasmid</keyword>
<dbReference type="RefSeq" id="WP_025415005.1">
    <property type="nucleotide sequence ID" value="NZ_CP007130.1"/>
</dbReference>
<geneLocation type="plasmid" evidence="7 8">
    <name>2</name>
</geneLocation>
<dbReference type="Pfam" id="PF02607">
    <property type="entry name" value="B12-binding_2"/>
    <property type="match status" value="1"/>
</dbReference>
<dbReference type="InterPro" id="IPR003759">
    <property type="entry name" value="Cbl-bd_cap"/>
</dbReference>
<keyword evidence="1" id="KW-0805">Transcription regulation</keyword>
<dbReference type="EMBL" id="CP007130">
    <property type="protein sequence ID" value="AHG93711.1"/>
    <property type="molecule type" value="Genomic_DNA"/>
</dbReference>
<dbReference type="InterPro" id="IPR000551">
    <property type="entry name" value="MerR-type_HTH_dom"/>
</dbReference>
<evidence type="ECO:0000313" key="7">
    <source>
        <dbReference type="EMBL" id="AHG93711.1"/>
    </source>
</evidence>
<keyword evidence="3" id="KW-0804">Transcription</keyword>
<protein>
    <submittedName>
        <fullName evidence="7">Methionine synthase B12-binding module cap domain protein</fullName>
    </submittedName>
</protein>
<dbReference type="PANTHER" id="PTHR30204">
    <property type="entry name" value="REDOX-CYCLING DRUG-SENSING TRANSCRIPTIONAL ACTIVATOR SOXR"/>
    <property type="match status" value="1"/>
</dbReference>
<dbReference type="KEGG" id="gba:J421_6176"/>
<proteinExistence type="predicted"/>
<evidence type="ECO:0000256" key="1">
    <source>
        <dbReference type="ARBA" id="ARBA00023015"/>
    </source>
</evidence>
<dbReference type="eggNOG" id="COG0789">
    <property type="taxonomic scope" value="Bacteria"/>
</dbReference>
<dbReference type="SUPFAM" id="SSF46955">
    <property type="entry name" value="Putative DNA-binding domain"/>
    <property type="match status" value="1"/>
</dbReference>
<evidence type="ECO:0000313" key="8">
    <source>
        <dbReference type="Proteomes" id="UP000019151"/>
    </source>
</evidence>
<dbReference type="PANTHER" id="PTHR30204:SF67">
    <property type="entry name" value="HTH-TYPE TRANSCRIPTIONAL REGULATOR MLRA-RELATED"/>
    <property type="match status" value="1"/>
</dbReference>
<feature type="domain" description="HTH merR-type" evidence="5">
    <location>
        <begin position="12"/>
        <end position="78"/>
    </location>
</feature>
<sequence>MPRRQPDASAAVHPIQVVTRLTGLSADLIRVWEKRYGVVVPVRTPSGRRLYSDADIERLRLLGRATLAGYSIRRAAALPAKALAALAGKGTVLTDGSGTTEGPGAATPESSAPGAADHLDACLAAIEQFDAVALDAILRRATIALSTAAFLDTVVLPLEARVAARVHDGSLRAPHRHLAHATLRRVLDHLTAAATSPVASPDLVVTTPIGQFEELGALVTAAAAAAEGWRVTYVGAGMPADDAAEAVTLLDARAVALSFGTAPGDRLVARELRRLRSLLPNEVAILVEGAAADTHRAVLGEIGASVLRDLPTLRTRLRALV</sequence>
<dbReference type="PROSITE" id="PS51332">
    <property type="entry name" value="B12_BINDING"/>
    <property type="match status" value="1"/>
</dbReference>
<dbReference type="HOGENOM" id="CLU_045945_3_0_0"/>
<feature type="domain" description="B12-binding" evidence="6">
    <location>
        <begin position="200"/>
        <end position="321"/>
    </location>
</feature>
<reference evidence="7 8" key="1">
    <citation type="journal article" date="2014" name="Genome Announc.">
        <title>Genome Sequence and Methylome of Soil Bacterium Gemmatirosa kalamazoonensis KBS708T, a Member of the Rarely Cultivated Gemmatimonadetes Phylum.</title>
        <authorList>
            <person name="Debruyn J.M."/>
            <person name="Radosevich M."/>
            <person name="Wommack K.E."/>
            <person name="Polson S.W."/>
            <person name="Hauser L.J."/>
            <person name="Fawaz M.N."/>
            <person name="Korlach J."/>
            <person name="Tsai Y.C."/>
        </authorList>
    </citation>
    <scope>NUCLEOTIDE SEQUENCE [LARGE SCALE GENOMIC DNA]</scope>
    <source>
        <strain evidence="7 8">KBS708</strain>
        <plasmid evidence="8">Plasmid 2</plasmid>
    </source>
</reference>
<dbReference type="SMART" id="SM00422">
    <property type="entry name" value="HTH_MERR"/>
    <property type="match status" value="1"/>
</dbReference>
<dbReference type="PROSITE" id="PS50937">
    <property type="entry name" value="HTH_MERR_2"/>
    <property type="match status" value="1"/>
</dbReference>
<evidence type="ECO:0000256" key="3">
    <source>
        <dbReference type="ARBA" id="ARBA00023163"/>
    </source>
</evidence>
<keyword evidence="8" id="KW-1185">Reference proteome</keyword>
<evidence type="ECO:0000259" key="6">
    <source>
        <dbReference type="PROSITE" id="PS51332"/>
    </source>
</evidence>
<dbReference type="InParanoid" id="W0RSR4"/>
<dbReference type="InterPro" id="IPR009061">
    <property type="entry name" value="DNA-bd_dom_put_sf"/>
</dbReference>
<dbReference type="eggNOG" id="COG5012">
    <property type="taxonomic scope" value="Bacteria"/>
</dbReference>
<organism evidence="7 8">
    <name type="scientific">Gemmatirosa kalamazoonensis</name>
    <dbReference type="NCBI Taxonomy" id="861299"/>
    <lineage>
        <taxon>Bacteria</taxon>
        <taxon>Pseudomonadati</taxon>
        <taxon>Gemmatimonadota</taxon>
        <taxon>Gemmatimonadia</taxon>
        <taxon>Gemmatimonadales</taxon>
        <taxon>Gemmatimonadaceae</taxon>
        <taxon>Gemmatirosa</taxon>
    </lineage>
</organism>
<dbReference type="GO" id="GO:0003700">
    <property type="term" value="F:DNA-binding transcription factor activity"/>
    <property type="evidence" value="ECO:0007669"/>
    <property type="project" value="InterPro"/>
</dbReference>
<keyword evidence="2" id="KW-0238">DNA-binding</keyword>
<dbReference type="Proteomes" id="UP000019151">
    <property type="component" value="Plasmid 2"/>
</dbReference>
<dbReference type="Gene3D" id="1.10.1240.10">
    <property type="entry name" value="Methionine synthase domain"/>
    <property type="match status" value="1"/>
</dbReference>
<name>W0RSR4_9BACT</name>
<dbReference type="InterPro" id="IPR036724">
    <property type="entry name" value="Cobalamin-bd_sf"/>
</dbReference>
<gene>
    <name evidence="7" type="ORF">J421_6176</name>
</gene>
<dbReference type="OrthoDB" id="9800334at2"/>
<dbReference type="GO" id="GO:0003677">
    <property type="term" value="F:DNA binding"/>
    <property type="evidence" value="ECO:0007669"/>
    <property type="project" value="UniProtKB-KW"/>
</dbReference>
<dbReference type="AlphaFoldDB" id="W0RSR4"/>